<name>A0ABN9MQD6_9NEOB</name>
<evidence type="ECO:0000313" key="3">
    <source>
        <dbReference type="Proteomes" id="UP001176940"/>
    </source>
</evidence>
<dbReference type="Proteomes" id="UP001176940">
    <property type="component" value="Unassembled WGS sequence"/>
</dbReference>
<sequence>MEYVTAVEQGGVDLEKFFRNIKLKEWFYSNKAAIDVKNTEFDLKGLGLKAQSNFVPPTNTAVIEAFIKAVKMDVEFKKKHSTKNFKHPNITKEEQKALKELIHDDIIIIKPTDKEGAVVVMDKPMYMAEINNQLGDTGVYKKLNGDPRFQIMNEIENCLKGALSQEIIDKNTAVLCTPPALAVSVGQPESRAVTSPLCFLAARRSQPDQRSRAPRTDSGRTVKGVMQGPMLQPGALYVLLRIHLEA</sequence>
<evidence type="ECO:0000313" key="2">
    <source>
        <dbReference type="EMBL" id="CAJ0967846.1"/>
    </source>
</evidence>
<feature type="compositionally biased region" description="Basic and acidic residues" evidence="1">
    <location>
        <begin position="205"/>
        <end position="220"/>
    </location>
</feature>
<dbReference type="EMBL" id="CAUEEQ010078680">
    <property type="protein sequence ID" value="CAJ0967846.1"/>
    <property type="molecule type" value="Genomic_DNA"/>
</dbReference>
<evidence type="ECO:0000256" key="1">
    <source>
        <dbReference type="SAM" id="MobiDB-lite"/>
    </source>
</evidence>
<organism evidence="2 3">
    <name type="scientific">Ranitomeya imitator</name>
    <name type="common">mimic poison frog</name>
    <dbReference type="NCBI Taxonomy" id="111125"/>
    <lineage>
        <taxon>Eukaryota</taxon>
        <taxon>Metazoa</taxon>
        <taxon>Chordata</taxon>
        <taxon>Craniata</taxon>
        <taxon>Vertebrata</taxon>
        <taxon>Euteleostomi</taxon>
        <taxon>Amphibia</taxon>
        <taxon>Batrachia</taxon>
        <taxon>Anura</taxon>
        <taxon>Neobatrachia</taxon>
        <taxon>Hyloidea</taxon>
        <taxon>Dendrobatidae</taxon>
        <taxon>Dendrobatinae</taxon>
        <taxon>Ranitomeya</taxon>
    </lineage>
</organism>
<reference evidence="2" key="1">
    <citation type="submission" date="2023-07" db="EMBL/GenBank/DDBJ databases">
        <authorList>
            <person name="Stuckert A."/>
        </authorList>
    </citation>
    <scope>NUCLEOTIDE SEQUENCE</scope>
</reference>
<gene>
    <name evidence="2" type="ORF">RIMI_LOCUS22567945</name>
</gene>
<proteinExistence type="predicted"/>
<protein>
    <submittedName>
        <fullName evidence="2">Uncharacterized protein</fullName>
    </submittedName>
</protein>
<comment type="caution">
    <text evidence="2">The sequence shown here is derived from an EMBL/GenBank/DDBJ whole genome shotgun (WGS) entry which is preliminary data.</text>
</comment>
<keyword evidence="3" id="KW-1185">Reference proteome</keyword>
<accession>A0ABN9MQD6</accession>
<feature type="region of interest" description="Disordered" evidence="1">
    <location>
        <begin position="203"/>
        <end position="225"/>
    </location>
</feature>